<feature type="site" description="Transition state stabilizer" evidence="6">
    <location>
        <position position="259"/>
    </location>
</feature>
<dbReference type="GO" id="GO:0008776">
    <property type="term" value="F:acetate kinase activity"/>
    <property type="evidence" value="ECO:0007669"/>
    <property type="project" value="UniProtKB-UniRule"/>
</dbReference>
<sequence>MKILVLNAGSSSQKSCLYDLGGDLQDNSQDSPAGKLPDTAPAPIWEAMVDWTHHQGFAEITVKTHRGDRWTMEIESSDRAEVITKTLATLWTGETAVIADPTAINIIGHRVVHGGAKYRESAIINADVKQAIADLAAFAPVHNPVNLAGIAICEHIFPNIPQVAVFDTAFHAHLSPAVYTYAIPYKYTEQGIRRYGFHGTSHQYCRDRAAQILQRDVKDLRLITCHLGNGCSLAAIRDGQCIDTTMGFTPLEGLVMGTRSGSIDAGILLHLLRQPDMDVDKLDRLLNRESGLLGISGMSADLRPLIAAIAEGNPQTKLAIDVFVHRLRSHIGAMVASLGGLDAIVFTAGIGENAAIIRALTCENFEFLGLHLDQQLNEQRPIDCDIATADSQVRVLVIHTQEDWEIARECWSAEEKGKRKKEKANS</sequence>
<dbReference type="CDD" id="cd24010">
    <property type="entry name" value="ASKHA_NBD_AcK_PK"/>
    <property type="match status" value="1"/>
</dbReference>
<dbReference type="GO" id="GO:0006085">
    <property type="term" value="P:acetyl-CoA biosynthetic process"/>
    <property type="evidence" value="ECO:0007669"/>
    <property type="project" value="UniProtKB-UniRule"/>
</dbReference>
<name>A0A926UPR8_9CYAN</name>
<evidence type="ECO:0000256" key="1">
    <source>
        <dbReference type="ARBA" id="ARBA00008748"/>
    </source>
</evidence>
<dbReference type="PRINTS" id="PR00471">
    <property type="entry name" value="ACETATEKNASE"/>
</dbReference>
<proteinExistence type="inferred from homology"/>
<comment type="function">
    <text evidence="6">Catalyzes the formation of acetyl phosphate from acetate and ATP. Can also catalyze the reverse reaction.</text>
</comment>
<keyword evidence="4 6" id="KW-0418">Kinase</keyword>
<comment type="pathway">
    <text evidence="6">Metabolic intermediate biosynthesis; acetyl-CoA biosynthesis; acetyl-CoA from acetate: step 1/2.</text>
</comment>
<feature type="site" description="Transition state stabilizer" evidence="6">
    <location>
        <position position="198"/>
    </location>
</feature>
<feature type="binding site" evidence="6">
    <location>
        <position position="110"/>
    </location>
    <ligand>
        <name>substrate</name>
    </ligand>
</feature>
<dbReference type="NCBIfam" id="TIGR00016">
    <property type="entry name" value="ackA"/>
    <property type="match status" value="1"/>
</dbReference>
<dbReference type="PANTHER" id="PTHR21060">
    <property type="entry name" value="ACETATE KINASE"/>
    <property type="match status" value="1"/>
</dbReference>
<evidence type="ECO:0000256" key="3">
    <source>
        <dbReference type="ARBA" id="ARBA00022741"/>
    </source>
</evidence>
<dbReference type="Proteomes" id="UP000631421">
    <property type="component" value="Unassembled WGS sequence"/>
</dbReference>
<reference evidence="8" key="2">
    <citation type="submission" date="2020-08" db="EMBL/GenBank/DDBJ databases">
        <authorList>
            <person name="Chen M."/>
            <person name="Teng W."/>
            <person name="Zhao L."/>
            <person name="Hu C."/>
            <person name="Zhou Y."/>
            <person name="Han B."/>
            <person name="Song L."/>
            <person name="Shu W."/>
        </authorList>
    </citation>
    <scope>NUCLEOTIDE SEQUENCE</scope>
    <source>
        <strain evidence="8">FACHB-1277</strain>
    </source>
</reference>
<feature type="binding site" evidence="6">
    <location>
        <begin position="301"/>
        <end position="303"/>
    </location>
    <ligand>
        <name>ATP</name>
        <dbReference type="ChEBI" id="CHEBI:30616"/>
    </ligand>
</feature>
<evidence type="ECO:0000313" key="9">
    <source>
        <dbReference type="Proteomes" id="UP000631421"/>
    </source>
</evidence>
<dbReference type="GO" id="GO:0006083">
    <property type="term" value="P:acetate metabolic process"/>
    <property type="evidence" value="ECO:0007669"/>
    <property type="project" value="TreeGrafter"/>
</dbReference>
<keyword evidence="6" id="KW-0460">Magnesium</keyword>
<dbReference type="SUPFAM" id="SSF53067">
    <property type="entry name" value="Actin-like ATPase domain"/>
    <property type="match status" value="2"/>
</dbReference>
<feature type="binding site" evidence="6">
    <location>
        <begin position="226"/>
        <end position="230"/>
    </location>
    <ligand>
        <name>ATP</name>
        <dbReference type="ChEBI" id="CHEBI:30616"/>
    </ligand>
</feature>
<dbReference type="RefSeq" id="WP_190349156.1">
    <property type="nucleotide sequence ID" value="NZ_JACJPY010000003.1"/>
</dbReference>
<feature type="binding site" evidence="6">
    <location>
        <begin position="349"/>
        <end position="353"/>
    </location>
    <ligand>
        <name>ATP</name>
        <dbReference type="ChEBI" id="CHEBI:30616"/>
    </ligand>
</feature>
<dbReference type="Gene3D" id="3.30.420.40">
    <property type="match status" value="2"/>
</dbReference>
<organism evidence="8 9">
    <name type="scientific">Pseudanabaena cinerea FACHB-1277</name>
    <dbReference type="NCBI Taxonomy" id="2949581"/>
    <lineage>
        <taxon>Bacteria</taxon>
        <taxon>Bacillati</taxon>
        <taxon>Cyanobacteriota</taxon>
        <taxon>Cyanophyceae</taxon>
        <taxon>Pseudanabaenales</taxon>
        <taxon>Pseudanabaenaceae</taxon>
        <taxon>Pseudanabaena</taxon>
        <taxon>Pseudanabaena cinerea</taxon>
    </lineage>
</organism>
<keyword evidence="6" id="KW-0963">Cytoplasm</keyword>
<feature type="binding site" evidence="6">
    <location>
        <position position="7"/>
    </location>
    <ligand>
        <name>Mg(2+)</name>
        <dbReference type="ChEBI" id="CHEBI:18420"/>
    </ligand>
</feature>
<comment type="catalytic activity">
    <reaction evidence="6">
        <text>acetate + ATP = acetyl phosphate + ADP</text>
        <dbReference type="Rhea" id="RHEA:11352"/>
        <dbReference type="ChEBI" id="CHEBI:22191"/>
        <dbReference type="ChEBI" id="CHEBI:30089"/>
        <dbReference type="ChEBI" id="CHEBI:30616"/>
        <dbReference type="ChEBI" id="CHEBI:456216"/>
        <dbReference type="EC" id="2.7.2.1"/>
    </reaction>
</comment>
<dbReference type="PANTHER" id="PTHR21060:SF15">
    <property type="entry name" value="ACETATE KINASE-RELATED"/>
    <property type="match status" value="1"/>
</dbReference>
<protein>
    <recommendedName>
        <fullName evidence="6">Acetate kinase</fullName>
        <ecNumber evidence="6">2.7.2.1</ecNumber>
    </recommendedName>
    <alternativeName>
        <fullName evidence="6">Acetokinase</fullName>
    </alternativeName>
</protein>
<dbReference type="InterPro" id="IPR004372">
    <property type="entry name" value="Ac/propionate_kinase"/>
</dbReference>
<dbReference type="PROSITE" id="PS01076">
    <property type="entry name" value="ACETATE_KINASE_2"/>
    <property type="match status" value="1"/>
</dbReference>
<evidence type="ECO:0000256" key="5">
    <source>
        <dbReference type="ARBA" id="ARBA00022840"/>
    </source>
</evidence>
<dbReference type="Pfam" id="PF00871">
    <property type="entry name" value="Acetate_kinase"/>
    <property type="match status" value="1"/>
</dbReference>
<comment type="subunit">
    <text evidence="6">Homodimer.</text>
</comment>
<comment type="similarity">
    <text evidence="1 6 7">Belongs to the acetokinase family.</text>
</comment>
<keyword evidence="5 6" id="KW-0067">ATP-binding</keyword>
<dbReference type="HAMAP" id="MF_00020">
    <property type="entry name" value="Acetate_kinase"/>
    <property type="match status" value="1"/>
</dbReference>
<feature type="binding site" evidence="6">
    <location>
        <position position="14"/>
    </location>
    <ligand>
        <name>ATP</name>
        <dbReference type="ChEBI" id="CHEBI:30616"/>
    </ligand>
</feature>
<keyword evidence="9" id="KW-1185">Reference proteome</keyword>
<keyword evidence="3 6" id="KW-0547">Nucleotide-binding</keyword>
<feature type="binding site" evidence="6">
    <location>
        <position position="402"/>
    </location>
    <ligand>
        <name>Mg(2+)</name>
        <dbReference type="ChEBI" id="CHEBI:18420"/>
    </ligand>
</feature>
<comment type="subcellular location">
    <subcellularLocation>
        <location evidence="6">Cytoplasm</location>
    </subcellularLocation>
</comment>
<evidence type="ECO:0000256" key="4">
    <source>
        <dbReference type="ARBA" id="ARBA00022777"/>
    </source>
</evidence>
<feature type="active site" description="Proton donor/acceptor" evidence="6">
    <location>
        <position position="167"/>
    </location>
</feature>
<evidence type="ECO:0000256" key="6">
    <source>
        <dbReference type="HAMAP-Rule" id="MF_00020"/>
    </source>
</evidence>
<evidence type="ECO:0000256" key="7">
    <source>
        <dbReference type="RuleBase" id="RU003835"/>
    </source>
</evidence>
<dbReference type="PROSITE" id="PS01075">
    <property type="entry name" value="ACETATE_KINASE_1"/>
    <property type="match status" value="1"/>
</dbReference>
<dbReference type="PIRSF" id="PIRSF000722">
    <property type="entry name" value="Acetate_prop_kin"/>
    <property type="match status" value="1"/>
</dbReference>
<gene>
    <name evidence="6" type="primary">ackA</name>
    <name evidence="8" type="ORF">H6F44_01535</name>
</gene>
<dbReference type="InterPro" id="IPR023865">
    <property type="entry name" value="Aliphatic_acid_kinase_CS"/>
</dbReference>
<dbReference type="GO" id="GO:0005737">
    <property type="term" value="C:cytoplasm"/>
    <property type="evidence" value="ECO:0007669"/>
    <property type="project" value="UniProtKB-SubCell"/>
</dbReference>
<dbReference type="GO" id="GO:0005524">
    <property type="term" value="F:ATP binding"/>
    <property type="evidence" value="ECO:0007669"/>
    <property type="project" value="UniProtKB-KW"/>
</dbReference>
<dbReference type="EC" id="2.7.2.1" evidence="6"/>
<dbReference type="EMBL" id="JACJPY010000003">
    <property type="protein sequence ID" value="MBD2148814.1"/>
    <property type="molecule type" value="Genomic_DNA"/>
</dbReference>
<dbReference type="GO" id="GO:0000287">
    <property type="term" value="F:magnesium ion binding"/>
    <property type="evidence" value="ECO:0007669"/>
    <property type="project" value="UniProtKB-UniRule"/>
</dbReference>
<evidence type="ECO:0000256" key="2">
    <source>
        <dbReference type="ARBA" id="ARBA00022679"/>
    </source>
</evidence>
<accession>A0A926UPR8</accession>
<dbReference type="InterPro" id="IPR000890">
    <property type="entry name" value="Aliphatic_acid_kin_short-chain"/>
</dbReference>
<dbReference type="AlphaFoldDB" id="A0A926UPR8"/>
<reference evidence="8" key="1">
    <citation type="journal article" date="2015" name="ISME J.">
        <title>Draft Genome Sequence of Streptomyces incarnatus NRRL8089, which Produces the Nucleoside Antibiotic Sinefungin.</title>
        <authorList>
            <person name="Oshima K."/>
            <person name="Hattori M."/>
            <person name="Shimizu H."/>
            <person name="Fukuda K."/>
            <person name="Nemoto M."/>
            <person name="Inagaki K."/>
            <person name="Tamura T."/>
        </authorList>
    </citation>
    <scope>NUCLEOTIDE SEQUENCE</scope>
    <source>
        <strain evidence="8">FACHB-1277</strain>
    </source>
</reference>
<dbReference type="InterPro" id="IPR043129">
    <property type="entry name" value="ATPase_NBD"/>
</dbReference>
<keyword evidence="6" id="KW-0479">Metal-binding</keyword>
<evidence type="ECO:0000313" key="8">
    <source>
        <dbReference type="EMBL" id="MBD2148814.1"/>
    </source>
</evidence>
<comment type="cofactor">
    <cofactor evidence="6">
        <name>Mg(2+)</name>
        <dbReference type="ChEBI" id="CHEBI:18420"/>
    </cofactor>
    <cofactor evidence="6">
        <name>Mn(2+)</name>
        <dbReference type="ChEBI" id="CHEBI:29035"/>
    </cofactor>
    <text evidence="6">Mg(2+). Can also accept Mn(2+).</text>
</comment>
<keyword evidence="2 6" id="KW-0808">Transferase</keyword>
<comment type="caution">
    <text evidence="8">The sequence shown here is derived from an EMBL/GenBank/DDBJ whole genome shotgun (WGS) entry which is preliminary data.</text>
</comment>